<name>I3EE04_NEMP3</name>
<accession>I3EE04</accession>
<dbReference type="HOGENOM" id="CLU_1886317_0_0_1"/>
<reference evidence="1" key="1">
    <citation type="submission" date="2011-01" db="EMBL/GenBank/DDBJ databases">
        <title>The Genome Sequence of Nematocida parisii strain ERTm3.</title>
        <authorList>
            <consortium name="The Broad Institute Genome Sequencing Platform"/>
            <consortium name="The Broad Institute Genome Sequencing Center for Infectious Disease"/>
            <person name="Cuomo C."/>
            <person name="Troemel E."/>
            <person name="Young S.K."/>
            <person name="Zeng Q."/>
            <person name="Gargeya S."/>
            <person name="Fitzgerald M."/>
            <person name="Haas B."/>
            <person name="Abouelleil A."/>
            <person name="Alvarado L."/>
            <person name="Arachchi H.M."/>
            <person name="Berlin A."/>
            <person name="Chapman S.B."/>
            <person name="Gearin G."/>
            <person name="Goldberg J."/>
            <person name="Griggs A."/>
            <person name="Gujja S."/>
            <person name="Hansen M."/>
            <person name="Heiman D."/>
            <person name="Howarth C."/>
            <person name="Larimer J."/>
            <person name="Lui A."/>
            <person name="MacDonald P.J.P."/>
            <person name="McCowen C."/>
            <person name="Montmayeur A."/>
            <person name="Murphy C."/>
            <person name="Neiman D."/>
            <person name="Pearson M."/>
            <person name="Priest M."/>
            <person name="Roberts A."/>
            <person name="Saif S."/>
            <person name="Shea T."/>
            <person name="Sisk P."/>
            <person name="Stolte C."/>
            <person name="Sykes S."/>
            <person name="Wortman J."/>
            <person name="Nusbaum C."/>
            <person name="Birren B."/>
        </authorList>
    </citation>
    <scope>NUCLEOTIDE SEQUENCE</scope>
    <source>
        <strain evidence="1">ERTm3</strain>
    </source>
</reference>
<organism evidence="1 2">
    <name type="scientific">Nematocida parisii (strain ERTm3)</name>
    <name type="common">Nematode killer fungus</name>
    <dbReference type="NCBI Taxonomy" id="935791"/>
    <lineage>
        <taxon>Eukaryota</taxon>
        <taxon>Fungi</taxon>
        <taxon>Fungi incertae sedis</taxon>
        <taxon>Microsporidia</taxon>
        <taxon>Nematocida</taxon>
    </lineage>
</organism>
<evidence type="ECO:0000313" key="2">
    <source>
        <dbReference type="Proteomes" id="UP000002872"/>
    </source>
</evidence>
<dbReference type="AlphaFoldDB" id="I3EE04"/>
<proteinExistence type="predicted"/>
<evidence type="ECO:0000313" key="1">
    <source>
        <dbReference type="EMBL" id="EIJ87451.1"/>
    </source>
</evidence>
<gene>
    <name evidence="1" type="ORF">NEQG_02332</name>
</gene>
<dbReference type="Proteomes" id="UP000002872">
    <property type="component" value="Unassembled WGS sequence"/>
</dbReference>
<dbReference type="OrthoDB" id="2187295at2759"/>
<sequence length="135" mass="15138">MQSKAFSFVLSNSRRIPVLSQELSALSFGNSDSIACASFCINAMCTCKQKNYLFMQEEQEMGNTELGVSEGVDRILSSGSMCAYKKGVILGYFDSLSINMSNLTGKTVKLSLSEMERVDRSIFQEIFKRKNLLEW</sequence>
<dbReference type="EMBL" id="GL870882">
    <property type="protein sequence ID" value="EIJ87451.1"/>
    <property type="molecule type" value="Genomic_DNA"/>
</dbReference>
<dbReference type="InParanoid" id="I3EE04"/>
<protein>
    <submittedName>
        <fullName evidence="1">Uncharacterized protein</fullName>
    </submittedName>
</protein>
<keyword evidence="2" id="KW-1185">Reference proteome</keyword>
<dbReference type="VEuPathDB" id="MicrosporidiaDB:NEQG_02332"/>